<gene>
    <name evidence="1" type="ORF">MA16_Dca012036</name>
</gene>
<dbReference type="Proteomes" id="UP000233837">
    <property type="component" value="Unassembled WGS sequence"/>
</dbReference>
<accession>A0A2I0WW07</accession>
<dbReference type="EMBL" id="KZ502407">
    <property type="protein sequence ID" value="PKU79848.1"/>
    <property type="molecule type" value="Genomic_DNA"/>
</dbReference>
<dbReference type="AlphaFoldDB" id="A0A2I0WW07"/>
<sequence length="176" mass="18950">MAKPTIAIGVLTVTLALSLLFLLLLLHLSFSLLRRRTHPPCPLETPSLSPAKFSPAMLSPFYAHGVLRAPKRFLLSSPKLDAMLHPSSPSADAAESFVCISNPVFDLASGRSKAVVEEYGDRSPELKLMKKLPLKAMLAPKGCMVDTRTSLATSVSATETNIASFSPEKLCSSPSW</sequence>
<proteinExistence type="predicted"/>
<reference evidence="1 2" key="2">
    <citation type="journal article" date="2017" name="Nature">
        <title>The Apostasia genome and the evolution of orchids.</title>
        <authorList>
            <person name="Zhang G.Q."/>
            <person name="Liu K.W."/>
            <person name="Li Z."/>
            <person name="Lohaus R."/>
            <person name="Hsiao Y.Y."/>
            <person name="Niu S.C."/>
            <person name="Wang J.Y."/>
            <person name="Lin Y.C."/>
            <person name="Xu Q."/>
            <person name="Chen L.J."/>
            <person name="Yoshida K."/>
            <person name="Fujiwara S."/>
            <person name="Wang Z.W."/>
            <person name="Zhang Y.Q."/>
            <person name="Mitsuda N."/>
            <person name="Wang M."/>
            <person name="Liu G.H."/>
            <person name="Pecoraro L."/>
            <person name="Huang H.X."/>
            <person name="Xiao X.J."/>
            <person name="Lin M."/>
            <person name="Wu X.Y."/>
            <person name="Wu W.L."/>
            <person name="Chen Y.Y."/>
            <person name="Chang S.B."/>
            <person name="Sakamoto S."/>
            <person name="Ohme-Takagi M."/>
            <person name="Yagi M."/>
            <person name="Zeng S.J."/>
            <person name="Shen C.Y."/>
            <person name="Yeh C.M."/>
            <person name="Luo Y.B."/>
            <person name="Tsai W.C."/>
            <person name="Van de Peer Y."/>
            <person name="Liu Z.J."/>
        </authorList>
    </citation>
    <scope>NUCLEOTIDE SEQUENCE [LARGE SCALE GENOMIC DNA]</scope>
    <source>
        <tissue evidence="1">The whole plant</tissue>
    </source>
</reference>
<dbReference type="OrthoDB" id="680110at2759"/>
<keyword evidence="2" id="KW-1185">Reference proteome</keyword>
<evidence type="ECO:0000313" key="2">
    <source>
        <dbReference type="Proteomes" id="UP000233837"/>
    </source>
</evidence>
<protein>
    <submittedName>
        <fullName evidence="1">Uncharacterized protein</fullName>
    </submittedName>
</protein>
<name>A0A2I0WW07_9ASPA</name>
<organism evidence="1 2">
    <name type="scientific">Dendrobium catenatum</name>
    <dbReference type="NCBI Taxonomy" id="906689"/>
    <lineage>
        <taxon>Eukaryota</taxon>
        <taxon>Viridiplantae</taxon>
        <taxon>Streptophyta</taxon>
        <taxon>Embryophyta</taxon>
        <taxon>Tracheophyta</taxon>
        <taxon>Spermatophyta</taxon>
        <taxon>Magnoliopsida</taxon>
        <taxon>Liliopsida</taxon>
        <taxon>Asparagales</taxon>
        <taxon>Orchidaceae</taxon>
        <taxon>Epidendroideae</taxon>
        <taxon>Malaxideae</taxon>
        <taxon>Dendrobiinae</taxon>
        <taxon>Dendrobium</taxon>
    </lineage>
</organism>
<evidence type="ECO:0000313" key="1">
    <source>
        <dbReference type="EMBL" id="PKU79848.1"/>
    </source>
</evidence>
<reference evidence="1 2" key="1">
    <citation type="journal article" date="2016" name="Sci. Rep.">
        <title>The Dendrobium catenatum Lindl. genome sequence provides insights into polysaccharide synthase, floral development and adaptive evolution.</title>
        <authorList>
            <person name="Zhang G.Q."/>
            <person name="Xu Q."/>
            <person name="Bian C."/>
            <person name="Tsai W.C."/>
            <person name="Yeh C.M."/>
            <person name="Liu K.W."/>
            <person name="Yoshida K."/>
            <person name="Zhang L.S."/>
            <person name="Chang S.B."/>
            <person name="Chen F."/>
            <person name="Shi Y."/>
            <person name="Su Y.Y."/>
            <person name="Zhang Y.Q."/>
            <person name="Chen L.J."/>
            <person name="Yin Y."/>
            <person name="Lin M."/>
            <person name="Huang H."/>
            <person name="Deng H."/>
            <person name="Wang Z.W."/>
            <person name="Zhu S.L."/>
            <person name="Zhao X."/>
            <person name="Deng C."/>
            <person name="Niu S.C."/>
            <person name="Huang J."/>
            <person name="Wang M."/>
            <person name="Liu G.H."/>
            <person name="Yang H.J."/>
            <person name="Xiao X.J."/>
            <person name="Hsiao Y.Y."/>
            <person name="Wu W.L."/>
            <person name="Chen Y.Y."/>
            <person name="Mitsuda N."/>
            <person name="Ohme-Takagi M."/>
            <person name="Luo Y.B."/>
            <person name="Van de Peer Y."/>
            <person name="Liu Z.J."/>
        </authorList>
    </citation>
    <scope>NUCLEOTIDE SEQUENCE [LARGE SCALE GENOMIC DNA]</scope>
    <source>
        <tissue evidence="1">The whole plant</tissue>
    </source>
</reference>